<keyword evidence="4" id="KW-1185">Reference proteome</keyword>
<dbReference type="InterPro" id="IPR036047">
    <property type="entry name" value="F-box-like_dom_sf"/>
</dbReference>
<proteinExistence type="predicted"/>
<dbReference type="EMBL" id="LT934122">
    <property type="protein sequence ID" value="VAI53750.1"/>
    <property type="molecule type" value="Genomic_DNA"/>
</dbReference>
<name>A0A9R1B6Y4_TRITD</name>
<dbReference type="Proteomes" id="UP000324705">
    <property type="component" value="Chromosome 6B"/>
</dbReference>
<evidence type="ECO:0000313" key="4">
    <source>
        <dbReference type="Proteomes" id="UP000324705"/>
    </source>
</evidence>
<dbReference type="Pfam" id="PF00646">
    <property type="entry name" value="F-box"/>
    <property type="match status" value="1"/>
</dbReference>
<dbReference type="Gene3D" id="1.20.1280.50">
    <property type="match status" value="1"/>
</dbReference>
<evidence type="ECO:0000256" key="1">
    <source>
        <dbReference type="SAM" id="MobiDB-lite"/>
    </source>
</evidence>
<dbReference type="Gramene" id="TRITD6Bv1G017410.1">
    <property type="protein sequence ID" value="TRITD6Bv1G017410.1"/>
    <property type="gene ID" value="TRITD6Bv1G017410"/>
</dbReference>
<dbReference type="OMA" id="MYEASSW"/>
<sequence length="425" mass="47423">MTKERRPQEINYWASISPAAWVHRTPPTRASEKSEMTPSFRRHRRLRPRPASAPPLEDGDLLDEILLRLSPDPSSLPRASAVCTRWRRLVSDPGFVGRFRLRHRRSPPILGCFIRDKQSPVVSFVPTMEAPNRVPAERFSLQLGGRGPITFLDCRHSLLLMFLPYWIKVLVWDPVTGDQHRLDIPPGFDTKQGIGGAVLRAAGAIRHFQVVLLGRDKQVITACVYSSEAGVWGNLVSTPLPNEVPVDFDFRGVPVLIGDSLHYLITGVCSRILEFDLNKRILTVIAGPVDILDVGSCQSTVMRAEDGGPGILFKSDCNVQLWRRKIDCDGQASWVLGRTFELDTLLSLNSEEKEPTVMLGLAEYNNAVVVQTVAGHFMVQLESLQFNKMYEASSWHFHQPFESVYTGETSIGGGGHNGAELLHNT</sequence>
<dbReference type="InterPro" id="IPR001810">
    <property type="entry name" value="F-box_dom"/>
</dbReference>
<evidence type="ECO:0000259" key="2">
    <source>
        <dbReference type="Pfam" id="PF00646"/>
    </source>
</evidence>
<dbReference type="AlphaFoldDB" id="A0A9R1B6Y4"/>
<evidence type="ECO:0000313" key="3">
    <source>
        <dbReference type="EMBL" id="VAI53750.1"/>
    </source>
</evidence>
<dbReference type="PANTHER" id="PTHR32133:SF320">
    <property type="entry name" value="F-BOX DOMAIN-CONTAINING PROTEIN"/>
    <property type="match status" value="1"/>
</dbReference>
<feature type="domain" description="F-box" evidence="2">
    <location>
        <begin position="60"/>
        <end position="95"/>
    </location>
</feature>
<protein>
    <recommendedName>
        <fullName evidence="2">F-box domain-containing protein</fullName>
    </recommendedName>
</protein>
<feature type="region of interest" description="Disordered" evidence="1">
    <location>
        <begin position="24"/>
        <end position="57"/>
    </location>
</feature>
<organism evidence="3 4">
    <name type="scientific">Triticum turgidum subsp. durum</name>
    <name type="common">Durum wheat</name>
    <name type="synonym">Triticum durum</name>
    <dbReference type="NCBI Taxonomy" id="4567"/>
    <lineage>
        <taxon>Eukaryota</taxon>
        <taxon>Viridiplantae</taxon>
        <taxon>Streptophyta</taxon>
        <taxon>Embryophyta</taxon>
        <taxon>Tracheophyta</taxon>
        <taxon>Spermatophyta</taxon>
        <taxon>Magnoliopsida</taxon>
        <taxon>Liliopsida</taxon>
        <taxon>Poales</taxon>
        <taxon>Poaceae</taxon>
        <taxon>BOP clade</taxon>
        <taxon>Pooideae</taxon>
        <taxon>Triticodae</taxon>
        <taxon>Triticeae</taxon>
        <taxon>Triticinae</taxon>
        <taxon>Triticum</taxon>
    </lineage>
</organism>
<dbReference type="PANTHER" id="PTHR32133">
    <property type="entry name" value="OS07G0120400 PROTEIN"/>
    <property type="match status" value="1"/>
</dbReference>
<gene>
    <name evidence="3" type="ORF">TRITD_6Bv1G017410</name>
</gene>
<accession>A0A9R1B6Y4</accession>
<dbReference type="SUPFAM" id="SSF81383">
    <property type="entry name" value="F-box domain"/>
    <property type="match status" value="1"/>
</dbReference>
<reference evidence="3 4" key="1">
    <citation type="submission" date="2017-09" db="EMBL/GenBank/DDBJ databases">
        <authorList>
            <consortium name="International Durum Wheat Genome Sequencing Consortium (IDWGSC)"/>
            <person name="Milanesi L."/>
        </authorList>
    </citation>
    <scope>NUCLEOTIDE SEQUENCE [LARGE SCALE GENOMIC DNA]</scope>
    <source>
        <strain evidence="4">cv. Svevo</strain>
    </source>
</reference>